<evidence type="ECO:0000256" key="1">
    <source>
        <dbReference type="ARBA" id="ARBA00004123"/>
    </source>
</evidence>
<dbReference type="OMA" id="GFDQVCK"/>
<evidence type="ECO:0000256" key="2">
    <source>
        <dbReference type="ARBA" id="ARBA00022723"/>
    </source>
</evidence>
<dbReference type="EMBL" id="KE651168">
    <property type="protein sequence ID" value="EEB06423.2"/>
    <property type="molecule type" value="Genomic_DNA"/>
</dbReference>
<evidence type="ECO:0000313" key="14">
    <source>
        <dbReference type="Proteomes" id="UP000001744"/>
    </source>
</evidence>
<keyword evidence="2" id="KW-0479">Metal-binding</keyword>
<dbReference type="GO" id="GO:0008270">
    <property type="term" value="F:zinc ion binding"/>
    <property type="evidence" value="ECO:0007669"/>
    <property type="project" value="UniProtKB-KW"/>
</dbReference>
<dbReference type="GO" id="GO:0006338">
    <property type="term" value="P:chromatin remodeling"/>
    <property type="evidence" value="ECO:0000318"/>
    <property type="project" value="GO_Central"/>
</dbReference>
<dbReference type="SMART" id="SM00545">
    <property type="entry name" value="JmjN"/>
    <property type="match status" value="1"/>
</dbReference>
<feature type="domain" description="PHD-type" evidence="9">
    <location>
        <begin position="227"/>
        <end position="276"/>
    </location>
</feature>
<evidence type="ECO:0000256" key="3">
    <source>
        <dbReference type="ARBA" id="ARBA00022737"/>
    </source>
</evidence>
<dbReference type="InterPro" id="IPR003349">
    <property type="entry name" value="JmjN"/>
</dbReference>
<dbReference type="InterPro" id="IPR003347">
    <property type="entry name" value="JmjC_dom"/>
</dbReference>
<dbReference type="PANTHER" id="PTHR10694:SF113">
    <property type="entry name" value="PROTEIN JUMONJI"/>
    <property type="match status" value="1"/>
</dbReference>
<dbReference type="HOGENOM" id="CLU_247392_0_0_1"/>
<dbReference type="Proteomes" id="UP000001744">
    <property type="component" value="Unassembled WGS sequence"/>
</dbReference>
<dbReference type="GO" id="GO:0000812">
    <property type="term" value="C:Swr1 complex"/>
    <property type="evidence" value="ECO:0007669"/>
    <property type="project" value="EnsemblFungi"/>
</dbReference>
<evidence type="ECO:0000256" key="7">
    <source>
        <dbReference type="PROSITE-ProRule" id="PRU00146"/>
    </source>
</evidence>
<dbReference type="PROSITE" id="PS01359">
    <property type="entry name" value="ZF_PHD_1"/>
    <property type="match status" value="3"/>
</dbReference>
<dbReference type="STRING" id="402676.B6JY05"/>
<dbReference type="GO" id="GO:0007533">
    <property type="term" value="P:mating type switching"/>
    <property type="evidence" value="ECO:0007669"/>
    <property type="project" value="EnsemblFungi"/>
</dbReference>
<dbReference type="Pfam" id="PF02373">
    <property type="entry name" value="JmjC"/>
    <property type="match status" value="1"/>
</dbReference>
<dbReference type="InterPro" id="IPR004198">
    <property type="entry name" value="Znf_C5HC2"/>
</dbReference>
<dbReference type="eggNOG" id="KOG1246">
    <property type="taxonomic scope" value="Eukaryota"/>
</dbReference>
<feature type="domain" description="JmjN" evidence="10">
    <location>
        <begin position="57"/>
        <end position="98"/>
    </location>
</feature>
<evidence type="ECO:0000313" key="12">
    <source>
        <dbReference type="EMBL" id="EEB06423.2"/>
    </source>
</evidence>
<dbReference type="PROSITE" id="PS51183">
    <property type="entry name" value="JMJN"/>
    <property type="match status" value="1"/>
</dbReference>
<feature type="compositionally biased region" description="Low complexity" evidence="8">
    <location>
        <begin position="720"/>
        <end position="731"/>
    </location>
</feature>
<dbReference type="PROSITE" id="PS51184">
    <property type="entry name" value="JMJC"/>
    <property type="match status" value="1"/>
</dbReference>
<dbReference type="Pfam" id="PF02928">
    <property type="entry name" value="zf-C5HC2"/>
    <property type="match status" value="1"/>
</dbReference>
<keyword evidence="14" id="KW-1185">Reference proteome</keyword>
<organism evidence="12 14">
    <name type="scientific">Schizosaccharomyces japonicus (strain yFS275 / FY16936)</name>
    <name type="common">Fission yeast</name>
    <dbReference type="NCBI Taxonomy" id="402676"/>
    <lineage>
        <taxon>Eukaryota</taxon>
        <taxon>Fungi</taxon>
        <taxon>Dikarya</taxon>
        <taxon>Ascomycota</taxon>
        <taxon>Taphrinomycotina</taxon>
        <taxon>Schizosaccharomycetes</taxon>
        <taxon>Schizosaccharomycetales</taxon>
        <taxon>Schizosaccharomycetaceae</taxon>
        <taxon>Schizosaccharomyces</taxon>
    </lineage>
</organism>
<dbReference type="SMART" id="SM00558">
    <property type="entry name" value="JmjC"/>
    <property type="match status" value="1"/>
</dbReference>
<dbReference type="RefSeq" id="XP_002172716.2">
    <property type="nucleotide sequence ID" value="XM_002172680.2"/>
</dbReference>
<name>B6JY05_SCHJY</name>
<gene>
    <name evidence="13" type="primary">msc1</name>
    <name evidence="12" type="ORF">SJAG_01465</name>
</gene>
<dbReference type="PANTHER" id="PTHR10694">
    <property type="entry name" value="LYSINE-SPECIFIC DEMETHYLASE"/>
    <property type="match status" value="1"/>
</dbReference>
<evidence type="ECO:0000259" key="10">
    <source>
        <dbReference type="PROSITE" id="PS51183"/>
    </source>
</evidence>
<dbReference type="Gene3D" id="2.60.120.650">
    <property type="entry name" value="Cupin"/>
    <property type="match status" value="2"/>
</dbReference>
<dbReference type="SUPFAM" id="SSF57903">
    <property type="entry name" value="FYVE/PHD zinc finger"/>
    <property type="match status" value="3"/>
</dbReference>
<evidence type="ECO:0000259" key="11">
    <source>
        <dbReference type="PROSITE" id="PS51184"/>
    </source>
</evidence>
<evidence type="ECO:0000256" key="8">
    <source>
        <dbReference type="SAM" id="MobiDB-lite"/>
    </source>
</evidence>
<feature type="domain" description="JmjC" evidence="11">
    <location>
        <begin position="338"/>
        <end position="509"/>
    </location>
</feature>
<feature type="region of interest" description="Disordered" evidence="8">
    <location>
        <begin position="1182"/>
        <end position="1205"/>
    </location>
</feature>
<dbReference type="InterPro" id="IPR011011">
    <property type="entry name" value="Znf_FYVE_PHD"/>
</dbReference>
<dbReference type="SMART" id="SM00249">
    <property type="entry name" value="PHD"/>
    <property type="match status" value="3"/>
</dbReference>
<dbReference type="GO" id="GO:0005634">
    <property type="term" value="C:nucleus"/>
    <property type="evidence" value="ECO:0000318"/>
    <property type="project" value="GO_Central"/>
</dbReference>
<feature type="region of interest" description="Disordered" evidence="8">
    <location>
        <begin position="204"/>
        <end position="223"/>
    </location>
</feature>
<keyword evidence="3" id="KW-0677">Repeat</keyword>
<protein>
    <submittedName>
        <fullName evidence="12">Multi-copy suppressor-Chk1</fullName>
    </submittedName>
</protein>
<dbReference type="Pfam" id="PF00628">
    <property type="entry name" value="PHD"/>
    <property type="match status" value="1"/>
</dbReference>
<dbReference type="SUPFAM" id="SSF51197">
    <property type="entry name" value="Clavaminate synthase-like"/>
    <property type="match status" value="1"/>
</dbReference>
<evidence type="ECO:0000256" key="5">
    <source>
        <dbReference type="ARBA" id="ARBA00022833"/>
    </source>
</evidence>
<feature type="region of interest" description="Disordered" evidence="8">
    <location>
        <begin position="711"/>
        <end position="739"/>
    </location>
</feature>
<dbReference type="JaponicusDB" id="SJAG_01465">
    <property type="gene designation" value="msc1"/>
</dbReference>
<feature type="region of interest" description="Disordered" evidence="8">
    <location>
        <begin position="1224"/>
        <end position="1243"/>
    </location>
</feature>
<dbReference type="PROSITE" id="PS50016">
    <property type="entry name" value="ZF_PHD_2"/>
    <property type="match status" value="3"/>
</dbReference>
<keyword evidence="4 7" id="KW-0863">Zinc-finger</keyword>
<keyword evidence="6" id="KW-0539">Nucleus</keyword>
<proteinExistence type="predicted"/>
<feature type="domain" description="PHD-type" evidence="9">
    <location>
        <begin position="1317"/>
        <end position="1368"/>
    </location>
</feature>
<evidence type="ECO:0000256" key="6">
    <source>
        <dbReference type="ARBA" id="ARBA00023242"/>
    </source>
</evidence>
<feature type="region of interest" description="Disordered" evidence="8">
    <location>
        <begin position="112"/>
        <end position="131"/>
    </location>
</feature>
<dbReference type="InterPro" id="IPR019787">
    <property type="entry name" value="Znf_PHD-finger"/>
</dbReference>
<dbReference type="OrthoDB" id="1678912at2759"/>
<reference evidence="12 14" key="1">
    <citation type="journal article" date="2011" name="Science">
        <title>Comparative functional genomics of the fission yeasts.</title>
        <authorList>
            <person name="Rhind N."/>
            <person name="Chen Z."/>
            <person name="Yassour M."/>
            <person name="Thompson D.A."/>
            <person name="Haas B.J."/>
            <person name="Habib N."/>
            <person name="Wapinski I."/>
            <person name="Roy S."/>
            <person name="Lin M.F."/>
            <person name="Heiman D.I."/>
            <person name="Young S.K."/>
            <person name="Furuya K."/>
            <person name="Guo Y."/>
            <person name="Pidoux A."/>
            <person name="Chen H.M."/>
            <person name="Robbertse B."/>
            <person name="Goldberg J.M."/>
            <person name="Aoki K."/>
            <person name="Bayne E.H."/>
            <person name="Berlin A.M."/>
            <person name="Desjardins C.A."/>
            <person name="Dobbs E."/>
            <person name="Dukaj L."/>
            <person name="Fan L."/>
            <person name="FitzGerald M.G."/>
            <person name="French C."/>
            <person name="Gujja S."/>
            <person name="Hansen K."/>
            <person name="Keifenheim D."/>
            <person name="Levin J.Z."/>
            <person name="Mosher R.A."/>
            <person name="Mueller C.A."/>
            <person name="Pfiffner J."/>
            <person name="Priest M."/>
            <person name="Russ C."/>
            <person name="Smialowska A."/>
            <person name="Swoboda P."/>
            <person name="Sykes S.M."/>
            <person name="Vaughn M."/>
            <person name="Vengrova S."/>
            <person name="Yoder R."/>
            <person name="Zeng Q."/>
            <person name="Allshire R."/>
            <person name="Baulcombe D."/>
            <person name="Birren B.W."/>
            <person name="Brown W."/>
            <person name="Ekwall K."/>
            <person name="Kellis M."/>
            <person name="Leatherwood J."/>
            <person name="Levin H."/>
            <person name="Margalit H."/>
            <person name="Martienssen R."/>
            <person name="Nieduszynski C.A."/>
            <person name="Spatafora J.W."/>
            <person name="Friedman N."/>
            <person name="Dalgaard J.Z."/>
            <person name="Baumann P."/>
            <person name="Niki H."/>
            <person name="Regev A."/>
            <person name="Nusbaum C."/>
        </authorList>
    </citation>
    <scope>NUCLEOTIDE SEQUENCE [LARGE SCALE GENOMIC DNA]</scope>
    <source>
        <strain evidence="14">yFS275 / FY16936</strain>
    </source>
</reference>
<feature type="compositionally biased region" description="Low complexity" evidence="8">
    <location>
        <begin position="1234"/>
        <end position="1243"/>
    </location>
</feature>
<keyword evidence="5" id="KW-0862">Zinc</keyword>
<evidence type="ECO:0000256" key="4">
    <source>
        <dbReference type="ARBA" id="ARBA00022771"/>
    </source>
</evidence>
<feature type="compositionally biased region" description="Basic and acidic residues" evidence="8">
    <location>
        <begin position="112"/>
        <end position="122"/>
    </location>
</feature>
<comment type="subcellular location">
    <subcellularLocation>
        <location evidence="1">Nucleus</location>
    </subcellularLocation>
</comment>
<dbReference type="GO" id="GO:0010468">
    <property type="term" value="P:regulation of gene expression"/>
    <property type="evidence" value="ECO:0000318"/>
    <property type="project" value="GO_Central"/>
</dbReference>
<dbReference type="GeneID" id="7051422"/>
<dbReference type="InterPro" id="IPR019786">
    <property type="entry name" value="Zinc_finger_PHD-type_CS"/>
</dbReference>
<accession>B6JY05</accession>
<sequence length="1449" mass="163833">MRGVPNHDTRLLNDIKSFPEFDYEALARSLPASTGAVECTSVAAPEAGELFGASKPVAELHPSESEFCSPLDYVGQVEVVARDTGGVLVVPPEQWKCPTVIDTTVLSLVGREQPEAPLRDSGKGSSSRSKRHVHVDFPKSIVLSYVFVNKKPVDLLLIKQWIKLCDERGMSDAEMWSLAAQYFKLDVNSLQKAYAKYDEMDDAPVSRSRHSSTPSRTSKRVKRQATGPRCKVCNQDSTPFITCFVCQSKYHYECLDAPFAAVTDTRRWQCNVCLPEKCVVSWKEVDYQCLSSFHRHALDSYDDLAGYEHPQDDGLQCLPKVEQVFWRALQSGAGRQEAPSIPRKPLRAIATGKSGFPATRQQPYFHDPWNLHHLLYSKHSEQFSYTGWKQDPMSMFALHYHHFGAPKTWYIIADEDASKFEDLRYRLAQKELHLDIELLVQSESLFALSILRENGIRIHRVVQQPGQFVITYPHTYYSTVSHGFNLTETLPFSTKEWITEQFAHNAFEQAKQFHIPAPFSMDHILLANATLDKSVKTALWLQYPLKERIDRELSSRSAFRKDHKSVVWKSIPANASVMACSFCKTFAYLAVIESRVGDMYSCIDHCNEVFSCSDKELIVYARYKDEDLNAAYDQVINRAIKNQLWLKKYEQINSSDEKPALKTLKSLLAEAESMSCALPEVDEFRERLKVAQSWVDQAHALLRKKSVVRRDKRKLKKKVSTSSPQSGSPSPSESPSPTLPVDESVLLFSLAEDSKNLQFECPEIHEIAEKANAVRDFQAKARSVKPNELTYEVCSSILEEGRALQLQLPQLSFFERKAEQLEWLENSKSLSPENTSLEELTIAYEHGKTVNISPDNEQLSRLSELLERSNDWQQRAETLLKQDVLPVTQLDALEKEAPHVCVNTDMLERIRASLKTTRALHSQLIEITEASQDPDFYKRPFVENVKAVLASADDLPSKPEEFNLVNKLLTKTYEWVRKGKKLFGKANAPLEIFKQHLEFVERRDTVAMADEGEDAPFLVGTDVPYSTTGDRSSVHYCFCRMPESGLMIECSYCHEWYHCKCMKMSKKKLKEDEKFVCPICDYRVEIPRHSNRPRLEELASMVDEVLNLPFQPIELDLLKRVVTQAKEFHEKVRAVALNSLGLTSQDLPLIRFYLRKMEGGEILMTEETNIFRQKLHELAPLAPTPPPFIGESKSNRKPRPTKRQREIMEQVASGKLTSAEGAAAIAATQSRNQSKSVSSTKSVKTLHQPLSPWTMKGIAQNALFGKNIPSASDLLVSSFSSLRSTPSEMSTVSPALTKASAMQNAMLSANPMTSGGTSFCICRQAFSISDGMVQCQSCSEWFHYDCVGLTAAIVATIVVYMCPSCCTQVGKAYPWECQPRSVNLSWESEVYPPSVLQGTTENIAVVTGSLDRASNLFDQLMPTEMAQFTRDNILQDNRPDLFTETYLNI</sequence>
<dbReference type="CDD" id="cd15518">
    <property type="entry name" value="PHD_Ecm5p_Lid2p_like"/>
    <property type="match status" value="1"/>
</dbReference>
<dbReference type="InterPro" id="IPR013637">
    <property type="entry name" value="Lys_sp_deMease-like_dom"/>
</dbReference>
<evidence type="ECO:0000259" key="9">
    <source>
        <dbReference type="PROSITE" id="PS50016"/>
    </source>
</evidence>
<dbReference type="Gene3D" id="3.30.40.10">
    <property type="entry name" value="Zinc/RING finger domain, C3HC4 (zinc finger)"/>
    <property type="match status" value="2"/>
</dbReference>
<dbReference type="InterPro" id="IPR001965">
    <property type="entry name" value="Znf_PHD"/>
</dbReference>
<dbReference type="InterPro" id="IPR013083">
    <property type="entry name" value="Znf_RING/FYVE/PHD"/>
</dbReference>
<dbReference type="VEuPathDB" id="FungiDB:SJAG_01465"/>
<dbReference type="GO" id="GO:0000785">
    <property type="term" value="C:chromatin"/>
    <property type="evidence" value="ECO:0000318"/>
    <property type="project" value="GO_Central"/>
</dbReference>
<evidence type="ECO:0000313" key="13">
    <source>
        <dbReference type="JaponicusDB" id="SJAG_01465"/>
    </source>
</evidence>
<dbReference type="Pfam" id="PF08429">
    <property type="entry name" value="PLU-1"/>
    <property type="match status" value="1"/>
</dbReference>
<feature type="domain" description="PHD-type" evidence="9">
    <location>
        <begin position="1034"/>
        <end position="1083"/>
    </location>
</feature>